<protein>
    <submittedName>
        <fullName evidence="2">Uncharacterized protein</fullName>
    </submittedName>
</protein>
<sequence>MDGASRTPVQHTSDVSAATVRLVSESNSYSAGPGAAYHQAPSMPQAPGLRDQSGRTFETEDVKEILLLLAQADIPTCIAGVYALRYFGAGRVSNAPPAPFLFECLRHIRPTFRLKGVNLVFILVPGSDYFINPSPECCELSIHGIPYPKIHHFARSLLVLQNGSDLEDFIDGMDLDMAWAEANVDFDDLQLKGLEFTKERNAEFKERDCGSFSMNIDYRTCELKVQYPSLDFSPSRGDLLPEDPPPPLEDPTPPPLPPPPP</sequence>
<feature type="region of interest" description="Disordered" evidence="1">
    <location>
        <begin position="232"/>
        <end position="261"/>
    </location>
</feature>
<evidence type="ECO:0000313" key="3">
    <source>
        <dbReference type="Proteomes" id="UP000094444"/>
    </source>
</evidence>
<dbReference type="AlphaFoldDB" id="A0A2P5IG82"/>
<dbReference type="OrthoDB" id="3259529at2759"/>
<comment type="caution">
    <text evidence="2">The sequence shown here is derived from an EMBL/GenBank/DDBJ whole genome shotgun (WGS) entry which is preliminary data.</text>
</comment>
<keyword evidence="3" id="KW-1185">Reference proteome</keyword>
<proteinExistence type="predicted"/>
<reference evidence="2" key="1">
    <citation type="submission" date="2017-09" db="EMBL/GenBank/DDBJ databases">
        <title>Polyketide synthases of a Diaporthe helianthi virulent isolate.</title>
        <authorList>
            <person name="Baroncelli R."/>
        </authorList>
    </citation>
    <scope>NUCLEOTIDE SEQUENCE [LARGE SCALE GENOMIC DNA]</scope>
    <source>
        <strain evidence="2">7/96</strain>
    </source>
</reference>
<dbReference type="Proteomes" id="UP000094444">
    <property type="component" value="Unassembled WGS sequence"/>
</dbReference>
<name>A0A2P5IG82_DIAHE</name>
<organism evidence="2 3">
    <name type="scientific">Diaporthe helianthi</name>
    <dbReference type="NCBI Taxonomy" id="158607"/>
    <lineage>
        <taxon>Eukaryota</taxon>
        <taxon>Fungi</taxon>
        <taxon>Dikarya</taxon>
        <taxon>Ascomycota</taxon>
        <taxon>Pezizomycotina</taxon>
        <taxon>Sordariomycetes</taxon>
        <taxon>Sordariomycetidae</taxon>
        <taxon>Diaporthales</taxon>
        <taxon>Diaporthaceae</taxon>
        <taxon>Diaporthe</taxon>
    </lineage>
</organism>
<gene>
    <name evidence="2" type="ORF">DHEL01_v200098</name>
</gene>
<dbReference type="EMBL" id="MAVT02000003">
    <property type="protein sequence ID" value="POS81525.1"/>
    <property type="molecule type" value="Genomic_DNA"/>
</dbReference>
<accession>A0A2P5IG82</accession>
<evidence type="ECO:0000313" key="2">
    <source>
        <dbReference type="EMBL" id="POS81525.1"/>
    </source>
</evidence>
<feature type="region of interest" description="Disordered" evidence="1">
    <location>
        <begin position="30"/>
        <end position="53"/>
    </location>
</feature>
<dbReference type="InParanoid" id="A0A2P5IG82"/>
<feature type="compositionally biased region" description="Pro residues" evidence="1">
    <location>
        <begin position="242"/>
        <end position="261"/>
    </location>
</feature>
<evidence type="ECO:0000256" key="1">
    <source>
        <dbReference type="SAM" id="MobiDB-lite"/>
    </source>
</evidence>